<dbReference type="SUPFAM" id="SSF46689">
    <property type="entry name" value="Homeodomain-like"/>
    <property type="match status" value="1"/>
</dbReference>
<dbReference type="GO" id="GO:0043565">
    <property type="term" value="F:sequence-specific DNA binding"/>
    <property type="evidence" value="ECO:0007669"/>
    <property type="project" value="InterPro"/>
</dbReference>
<dbReference type="InterPro" id="IPR009057">
    <property type="entry name" value="Homeodomain-like_sf"/>
</dbReference>
<proteinExistence type="predicted"/>
<dbReference type="Proteomes" id="UP000823850">
    <property type="component" value="Unassembled WGS sequence"/>
</dbReference>
<dbReference type="InterPro" id="IPR018060">
    <property type="entry name" value="HTH_AraC"/>
</dbReference>
<comment type="caution">
    <text evidence="4">The sequence shown here is derived from an EMBL/GenBank/DDBJ whole genome shotgun (WGS) entry which is preliminary data.</text>
</comment>
<dbReference type="PANTHER" id="PTHR47893:SF1">
    <property type="entry name" value="REGULATORY PROTEIN PCHR"/>
    <property type="match status" value="1"/>
</dbReference>
<dbReference type="GO" id="GO:0003700">
    <property type="term" value="F:DNA-binding transcription factor activity"/>
    <property type="evidence" value="ECO:0007669"/>
    <property type="project" value="InterPro"/>
</dbReference>
<evidence type="ECO:0000313" key="4">
    <source>
        <dbReference type="EMBL" id="HJD38468.1"/>
    </source>
</evidence>
<accession>A0A9D2R8H5</accession>
<evidence type="ECO:0000313" key="5">
    <source>
        <dbReference type="Proteomes" id="UP000823850"/>
    </source>
</evidence>
<evidence type="ECO:0000256" key="2">
    <source>
        <dbReference type="ARBA" id="ARBA00023163"/>
    </source>
</evidence>
<reference evidence="4" key="2">
    <citation type="submission" date="2021-04" db="EMBL/GenBank/DDBJ databases">
        <authorList>
            <person name="Gilroy R."/>
        </authorList>
    </citation>
    <scope>NUCLEOTIDE SEQUENCE</scope>
    <source>
        <strain evidence="4">ChiW19-6364</strain>
    </source>
</reference>
<dbReference type="Pfam" id="PF12833">
    <property type="entry name" value="HTH_18"/>
    <property type="match status" value="1"/>
</dbReference>
<dbReference type="InterPro" id="IPR053142">
    <property type="entry name" value="PchR_regulatory_protein"/>
</dbReference>
<name>A0A9D2R8H5_9FIRM</name>
<protein>
    <submittedName>
        <fullName evidence="4">AraC family transcriptional regulator</fullName>
    </submittedName>
</protein>
<evidence type="ECO:0000256" key="1">
    <source>
        <dbReference type="ARBA" id="ARBA00023015"/>
    </source>
</evidence>
<dbReference type="Gene3D" id="1.10.10.60">
    <property type="entry name" value="Homeodomain-like"/>
    <property type="match status" value="1"/>
</dbReference>
<dbReference type="SMART" id="SM00342">
    <property type="entry name" value="HTH_ARAC"/>
    <property type="match status" value="1"/>
</dbReference>
<dbReference type="PROSITE" id="PS01124">
    <property type="entry name" value="HTH_ARAC_FAMILY_2"/>
    <property type="match status" value="1"/>
</dbReference>
<dbReference type="EMBL" id="DWUX01000006">
    <property type="protein sequence ID" value="HJD38468.1"/>
    <property type="molecule type" value="Genomic_DNA"/>
</dbReference>
<dbReference type="AlphaFoldDB" id="A0A9D2R8H5"/>
<organism evidence="4 5">
    <name type="scientific">Candidatus Blautia stercoripullorum</name>
    <dbReference type="NCBI Taxonomy" id="2838502"/>
    <lineage>
        <taxon>Bacteria</taxon>
        <taxon>Bacillati</taxon>
        <taxon>Bacillota</taxon>
        <taxon>Clostridia</taxon>
        <taxon>Lachnospirales</taxon>
        <taxon>Lachnospiraceae</taxon>
        <taxon>Blautia</taxon>
    </lineage>
</organism>
<dbReference type="PANTHER" id="PTHR47893">
    <property type="entry name" value="REGULATORY PROTEIN PCHR"/>
    <property type="match status" value="1"/>
</dbReference>
<feature type="domain" description="HTH araC/xylS-type" evidence="3">
    <location>
        <begin position="229"/>
        <end position="327"/>
    </location>
</feature>
<keyword evidence="1" id="KW-0805">Transcription regulation</keyword>
<keyword evidence="2" id="KW-0804">Transcription</keyword>
<reference evidence="4" key="1">
    <citation type="journal article" date="2021" name="PeerJ">
        <title>Extensive microbial diversity within the chicken gut microbiome revealed by metagenomics and culture.</title>
        <authorList>
            <person name="Gilroy R."/>
            <person name="Ravi A."/>
            <person name="Getino M."/>
            <person name="Pursley I."/>
            <person name="Horton D.L."/>
            <person name="Alikhan N.F."/>
            <person name="Baker D."/>
            <person name="Gharbi K."/>
            <person name="Hall N."/>
            <person name="Watson M."/>
            <person name="Adriaenssens E.M."/>
            <person name="Foster-Nyarko E."/>
            <person name="Jarju S."/>
            <person name="Secka A."/>
            <person name="Antonio M."/>
            <person name="Oren A."/>
            <person name="Chaudhuri R.R."/>
            <person name="La Ragione R."/>
            <person name="Hildebrand F."/>
            <person name="Pallen M.J."/>
        </authorList>
    </citation>
    <scope>NUCLEOTIDE SEQUENCE</scope>
    <source>
        <strain evidence="4">ChiW19-6364</strain>
    </source>
</reference>
<sequence length="330" mass="37617">MKQEGTKDIEGQLRGIPDGGISIIRHSKAEGECTLLTEQFQGQTIGKGRIEAFPLFSGVEASYNTFLASEVTFRHEASEKIVEIYYCRKGRIGWNMRHGMSVYLGAGDMTVHSTACCSDSAMMFPLEYSEGLSVSADLSLLERDCPEILKDAGLDLESFQKKFCGEKPISIPASPELENIFAPLFSAKDKLRLPYLKLKIQELFLYLDSLQIKGKELSQYASQQTEVVKEIHTLLTDHPEKRYTIEELSRRYLINTSTLKEIFRRVYGQPIASYMKEYRVHEGMKLLRETDEPVSVIAGKMGYETPGKFTNAFKDVSHMLPREYRKMYRI</sequence>
<gene>
    <name evidence="4" type="ORF">H9913_00445</name>
</gene>
<evidence type="ECO:0000259" key="3">
    <source>
        <dbReference type="PROSITE" id="PS01124"/>
    </source>
</evidence>